<name>A0A8C4WYE0_EPTBU</name>
<dbReference type="GeneTree" id="ENSGT00930000152707"/>
<dbReference type="InterPro" id="IPR013783">
    <property type="entry name" value="Ig-like_fold"/>
</dbReference>
<dbReference type="InterPro" id="IPR042836">
    <property type="entry name" value="SIG15"/>
</dbReference>
<protein>
    <recommendedName>
        <fullName evidence="3">Ig-like domain-containing protein</fullName>
    </recommendedName>
</protein>
<dbReference type="Pfam" id="PF13927">
    <property type="entry name" value="Ig_3"/>
    <property type="match status" value="1"/>
</dbReference>
<dbReference type="Proteomes" id="UP000694388">
    <property type="component" value="Unplaced"/>
</dbReference>
<dbReference type="AlphaFoldDB" id="A0A8C4WYE0"/>
<keyword evidence="2" id="KW-0472">Membrane</keyword>
<reference evidence="4" key="1">
    <citation type="submission" date="2025-08" db="UniProtKB">
        <authorList>
            <consortium name="Ensembl"/>
        </authorList>
    </citation>
    <scope>IDENTIFICATION</scope>
</reference>
<reference evidence="4" key="2">
    <citation type="submission" date="2025-09" db="UniProtKB">
        <authorList>
            <consortium name="Ensembl"/>
        </authorList>
    </citation>
    <scope>IDENTIFICATION</scope>
</reference>
<keyword evidence="5" id="KW-1185">Reference proteome</keyword>
<evidence type="ECO:0000313" key="4">
    <source>
        <dbReference type="Ensembl" id="ENSEBUP00000019386.1"/>
    </source>
</evidence>
<dbReference type="GO" id="GO:0005886">
    <property type="term" value="C:plasma membrane"/>
    <property type="evidence" value="ECO:0007669"/>
    <property type="project" value="TreeGrafter"/>
</dbReference>
<keyword evidence="2" id="KW-1133">Transmembrane helix</keyword>
<keyword evidence="2" id="KW-0812">Transmembrane</keyword>
<dbReference type="InterPro" id="IPR003598">
    <property type="entry name" value="Ig_sub2"/>
</dbReference>
<dbReference type="GO" id="GO:0045124">
    <property type="term" value="P:regulation of bone resorption"/>
    <property type="evidence" value="ECO:0007669"/>
    <property type="project" value="TreeGrafter"/>
</dbReference>
<dbReference type="InterPro" id="IPR036179">
    <property type="entry name" value="Ig-like_dom_sf"/>
</dbReference>
<feature type="domain" description="Ig-like" evidence="3">
    <location>
        <begin position="70"/>
        <end position="169"/>
    </location>
</feature>
<dbReference type="PROSITE" id="PS50835">
    <property type="entry name" value="IG_LIKE"/>
    <property type="match status" value="1"/>
</dbReference>
<dbReference type="SUPFAM" id="SSF48726">
    <property type="entry name" value="Immunoglobulin"/>
    <property type="match status" value="2"/>
</dbReference>
<dbReference type="Ensembl" id="ENSEBUT00000019962.1">
    <property type="protein sequence ID" value="ENSEBUP00000019386.1"/>
    <property type="gene ID" value="ENSEBUG00000012064.1"/>
</dbReference>
<dbReference type="GO" id="GO:0032956">
    <property type="term" value="P:regulation of actin cytoskeleton organization"/>
    <property type="evidence" value="ECO:0007669"/>
    <property type="project" value="TreeGrafter"/>
</dbReference>
<feature type="region of interest" description="Disordered" evidence="1">
    <location>
        <begin position="209"/>
        <end position="262"/>
    </location>
</feature>
<evidence type="ECO:0000256" key="1">
    <source>
        <dbReference type="SAM" id="MobiDB-lite"/>
    </source>
</evidence>
<sequence length="262" mass="29638">MEMFQGRVERTEKPEQGLWSMKINNLRVRDEGTYVCRFMYNENDDGTPWRSSGFEARNGKRTELRVDVRPKILNISKEFKNSSNSWRVVCEAEAKPKPSITWLNPNGLPIDGTKITSSTNRQSEFPHNISVYNIISVFNITEENPEGKYTCLVENKYDKAQDHVIHLITPGNGSSQWIVVGCSIALILVLLLLFAVGLRIYRKKRNHSEGSQAVDGATSNQEPNNEEDQLTYATLGIKMNETPPSAVPEQSENTSIYAVVKK</sequence>
<evidence type="ECO:0000313" key="5">
    <source>
        <dbReference type="Proteomes" id="UP000694388"/>
    </source>
</evidence>
<proteinExistence type="predicted"/>
<dbReference type="InterPro" id="IPR007110">
    <property type="entry name" value="Ig-like_dom"/>
</dbReference>
<organism evidence="4 5">
    <name type="scientific">Eptatretus burgeri</name>
    <name type="common">Inshore hagfish</name>
    <dbReference type="NCBI Taxonomy" id="7764"/>
    <lineage>
        <taxon>Eukaryota</taxon>
        <taxon>Metazoa</taxon>
        <taxon>Chordata</taxon>
        <taxon>Craniata</taxon>
        <taxon>Vertebrata</taxon>
        <taxon>Cyclostomata</taxon>
        <taxon>Myxini</taxon>
        <taxon>Myxiniformes</taxon>
        <taxon>Myxinidae</taxon>
        <taxon>Eptatretinae</taxon>
        <taxon>Eptatretus</taxon>
    </lineage>
</organism>
<evidence type="ECO:0000259" key="3">
    <source>
        <dbReference type="PROSITE" id="PS50835"/>
    </source>
</evidence>
<dbReference type="CDD" id="cd00096">
    <property type="entry name" value="Ig"/>
    <property type="match status" value="1"/>
</dbReference>
<accession>A0A8C4WYE0</accession>
<dbReference type="GO" id="GO:2001204">
    <property type="term" value="P:regulation of osteoclast development"/>
    <property type="evidence" value="ECO:0007669"/>
    <property type="project" value="TreeGrafter"/>
</dbReference>
<dbReference type="SMART" id="SM00408">
    <property type="entry name" value="IGc2"/>
    <property type="match status" value="1"/>
</dbReference>
<evidence type="ECO:0000256" key="2">
    <source>
        <dbReference type="SAM" id="Phobius"/>
    </source>
</evidence>
<dbReference type="PANTHER" id="PTHR46942:SF1">
    <property type="entry name" value="SIALIC ACID-BINDING IG-LIKE LECTIN 15"/>
    <property type="match status" value="1"/>
</dbReference>
<dbReference type="Gene3D" id="2.60.40.10">
    <property type="entry name" value="Immunoglobulins"/>
    <property type="match status" value="2"/>
</dbReference>
<feature type="transmembrane region" description="Helical" evidence="2">
    <location>
        <begin position="177"/>
        <end position="198"/>
    </location>
</feature>
<dbReference type="PANTHER" id="PTHR46942">
    <property type="entry name" value="SIALIC ACID-BINDING IG-LIKE LECTIN 15"/>
    <property type="match status" value="1"/>
</dbReference>